<proteinExistence type="predicted"/>
<keyword evidence="1" id="KW-0059">Arsenical resistance</keyword>
<accession>A0A3A5MG26</accession>
<dbReference type="EMBL" id="QZVT01000001">
    <property type="protein sequence ID" value="RJT83313.1"/>
    <property type="molecule type" value="Genomic_DNA"/>
</dbReference>
<dbReference type="OrthoDB" id="9799372at2"/>
<evidence type="ECO:0000313" key="3">
    <source>
        <dbReference type="EMBL" id="RJT83313.1"/>
    </source>
</evidence>
<dbReference type="Gene3D" id="3.40.50.2300">
    <property type="match status" value="1"/>
</dbReference>
<feature type="domain" description="Phosphotyrosine protein phosphatase I" evidence="2">
    <location>
        <begin position="8"/>
        <end position="136"/>
    </location>
</feature>
<dbReference type="InterPro" id="IPR023485">
    <property type="entry name" value="Ptyr_pPase"/>
</dbReference>
<evidence type="ECO:0000259" key="2">
    <source>
        <dbReference type="SMART" id="SM00226"/>
    </source>
</evidence>
<dbReference type="AlphaFoldDB" id="A0A3A5MG26"/>
<protein>
    <submittedName>
        <fullName evidence="3">Low molecular weight phosphatase family protein</fullName>
    </submittedName>
</protein>
<dbReference type="InterPro" id="IPR036196">
    <property type="entry name" value="Ptyr_pPase_sf"/>
</dbReference>
<reference evidence="3 4" key="1">
    <citation type="submission" date="2018-09" db="EMBL/GenBank/DDBJ databases">
        <title>Novel species of Arthrobacter.</title>
        <authorList>
            <person name="Liu Q."/>
            <person name="Xin Y.-H."/>
        </authorList>
    </citation>
    <scope>NUCLEOTIDE SEQUENCE [LARGE SCALE GENOMIC DNA]</scope>
    <source>
        <strain evidence="3 4">Hz2</strain>
    </source>
</reference>
<organism evidence="3 4">
    <name type="scientific">Arthrobacter cheniae</name>
    <dbReference type="NCBI Taxonomy" id="1258888"/>
    <lineage>
        <taxon>Bacteria</taxon>
        <taxon>Bacillati</taxon>
        <taxon>Actinomycetota</taxon>
        <taxon>Actinomycetes</taxon>
        <taxon>Micrococcales</taxon>
        <taxon>Micrococcaceae</taxon>
        <taxon>Arthrobacter</taxon>
    </lineage>
</organism>
<sequence>MTFKAARPTVLFVCARNGGKSQMAAGLMEHHADGRITVMSAGTAPGTSINALSAESLAELGIDISGGTPKPVTDDAQHAADVVVILGSEARVQEVAGTRYERWETDEPSTRGIEGMERMRLVRDDIDVRVHHLLDRLLPWPHAGESGDTAGMDLEQWWPSVLPGTRDWLINNNGDALTPEVAADISRAGGLIASDPWWIGERGPDGIFLSDAATDWIEARANGE</sequence>
<gene>
    <name evidence="3" type="ORF">D6T63_02390</name>
</gene>
<dbReference type="Pfam" id="PF01451">
    <property type="entry name" value="LMWPc"/>
    <property type="match status" value="1"/>
</dbReference>
<dbReference type="GO" id="GO:0046685">
    <property type="term" value="P:response to arsenic-containing substance"/>
    <property type="evidence" value="ECO:0007669"/>
    <property type="project" value="UniProtKB-KW"/>
</dbReference>
<keyword evidence="4" id="KW-1185">Reference proteome</keyword>
<evidence type="ECO:0000313" key="4">
    <source>
        <dbReference type="Proteomes" id="UP000272560"/>
    </source>
</evidence>
<dbReference type="PANTHER" id="PTHR43428">
    <property type="entry name" value="ARSENATE REDUCTASE"/>
    <property type="match status" value="1"/>
</dbReference>
<comment type="caution">
    <text evidence="3">The sequence shown here is derived from an EMBL/GenBank/DDBJ whole genome shotgun (WGS) entry which is preliminary data.</text>
</comment>
<dbReference type="SUPFAM" id="SSF52788">
    <property type="entry name" value="Phosphotyrosine protein phosphatases I"/>
    <property type="match status" value="1"/>
</dbReference>
<dbReference type="PANTHER" id="PTHR43428:SF1">
    <property type="entry name" value="ARSENATE REDUCTASE"/>
    <property type="match status" value="1"/>
</dbReference>
<evidence type="ECO:0000256" key="1">
    <source>
        <dbReference type="ARBA" id="ARBA00022849"/>
    </source>
</evidence>
<dbReference type="SMART" id="SM00226">
    <property type="entry name" value="LMWPc"/>
    <property type="match status" value="1"/>
</dbReference>
<dbReference type="RefSeq" id="WP_120147400.1">
    <property type="nucleotide sequence ID" value="NZ_QZVT01000001.1"/>
</dbReference>
<dbReference type="Proteomes" id="UP000272560">
    <property type="component" value="Unassembled WGS sequence"/>
</dbReference>
<name>A0A3A5MG26_9MICC</name>